<dbReference type="InterPro" id="IPR029479">
    <property type="entry name" value="Nitroreductase"/>
</dbReference>
<dbReference type="Pfam" id="PF00881">
    <property type="entry name" value="Nitroreductase"/>
    <property type="match status" value="1"/>
</dbReference>
<dbReference type="InterPro" id="IPR052544">
    <property type="entry name" value="Bacteriocin_Proc_Enz"/>
</dbReference>
<feature type="domain" description="Nitroreductase" evidence="2">
    <location>
        <begin position="61"/>
        <end position="242"/>
    </location>
</feature>
<name>A0A089ZG57_METFO</name>
<dbReference type="PANTHER" id="PTHR43745:SF2">
    <property type="entry name" value="NITROREDUCTASE MJ1384-RELATED"/>
    <property type="match status" value="1"/>
</dbReference>
<keyword evidence="1" id="KW-0472">Membrane</keyword>
<evidence type="ECO:0000256" key="1">
    <source>
        <dbReference type="SAM" id="Phobius"/>
    </source>
</evidence>
<dbReference type="PANTHER" id="PTHR43745">
    <property type="entry name" value="NITROREDUCTASE MJ1384-RELATED"/>
    <property type="match status" value="1"/>
</dbReference>
<dbReference type="InterPro" id="IPR000415">
    <property type="entry name" value="Nitroreductase-like"/>
</dbReference>
<keyword evidence="1" id="KW-0812">Transmembrane</keyword>
<dbReference type="SUPFAM" id="SSF55469">
    <property type="entry name" value="FMN-dependent nitroreductase-like"/>
    <property type="match status" value="1"/>
</dbReference>
<protein>
    <submittedName>
        <fullName evidence="3">Nitroreductase family protein</fullName>
    </submittedName>
</protein>
<dbReference type="EMBL" id="CP006933">
    <property type="protein sequence ID" value="AIS31048.1"/>
    <property type="molecule type" value="Genomic_DNA"/>
</dbReference>
<dbReference type="OrthoDB" id="10206at2157"/>
<feature type="transmembrane region" description="Helical" evidence="1">
    <location>
        <begin position="7"/>
        <end position="28"/>
    </location>
</feature>
<dbReference type="CDD" id="cd02142">
    <property type="entry name" value="McbC_SagB-like_oxidoreductase"/>
    <property type="match status" value="1"/>
</dbReference>
<gene>
    <name evidence="3" type="ORF">BRM9_0219</name>
</gene>
<evidence type="ECO:0000313" key="4">
    <source>
        <dbReference type="Proteomes" id="UP000029661"/>
    </source>
</evidence>
<dbReference type="GO" id="GO:0016491">
    <property type="term" value="F:oxidoreductase activity"/>
    <property type="evidence" value="ECO:0007669"/>
    <property type="project" value="InterPro"/>
</dbReference>
<dbReference type="KEGG" id="mfc:BRM9_0219"/>
<keyword evidence="1" id="KW-1133">Transmembrane helix</keyword>
<dbReference type="NCBIfam" id="TIGR03605">
    <property type="entry name" value="antibiot_sagB"/>
    <property type="match status" value="1"/>
</dbReference>
<sequence>MQRKSKYILGIIVLLSIFLVVYLAYPLLLKTGGGNQSRVVLGTYNLPEVQISGGMSVDQAIQSRRSVRSFSSTPLTLQDVSQLLWAAQGITDSERSYRSTPSAGHVFPMEVYLVASDSGVKDLEAGIYHYNPYNNTLEKIVEGDQTSNLSMAAHGQKWVDQAPVSLVVTGNYQKMRDKYPDKNLSTRFVDIEAGHIGENIYLEAVSSGLGTVAIGSFYDDQMISLLKLPSNETPIYIFPVGYQAS</sequence>
<evidence type="ECO:0000259" key="2">
    <source>
        <dbReference type="Pfam" id="PF00881"/>
    </source>
</evidence>
<organism evidence="3 4">
    <name type="scientific">Methanobacterium formicicum</name>
    <dbReference type="NCBI Taxonomy" id="2162"/>
    <lineage>
        <taxon>Archaea</taxon>
        <taxon>Methanobacteriati</taxon>
        <taxon>Methanobacteriota</taxon>
        <taxon>Methanomada group</taxon>
        <taxon>Methanobacteria</taxon>
        <taxon>Methanobacteriales</taxon>
        <taxon>Methanobacteriaceae</taxon>
        <taxon>Methanobacterium</taxon>
    </lineage>
</organism>
<dbReference type="AlphaFoldDB" id="A0A089ZG57"/>
<dbReference type="InterPro" id="IPR020051">
    <property type="entry name" value="SagB-type_dehydrogenase"/>
</dbReference>
<reference evidence="3 4" key="1">
    <citation type="submission" date="2013-12" db="EMBL/GenBank/DDBJ databases">
        <title>The complete genome sequence of Methanobacterium sp. BRM9.</title>
        <authorList>
            <consortium name="Pastoral Greenhouse Gas Research Consortium"/>
            <person name="Kelly W.J."/>
            <person name="Leahy S.C."/>
            <person name="Perry R."/>
            <person name="Li D."/>
            <person name="Altermann E."/>
            <person name="Lambie S.C."/>
            <person name="Attwood G.T."/>
        </authorList>
    </citation>
    <scope>NUCLEOTIDE SEQUENCE [LARGE SCALE GENOMIC DNA]</scope>
    <source>
        <strain evidence="3 4">BRM9</strain>
    </source>
</reference>
<accession>A0A089ZG57</accession>
<dbReference type="RefSeq" id="WP_048084474.1">
    <property type="nucleotide sequence ID" value="NZ_CP006933.1"/>
</dbReference>
<evidence type="ECO:0000313" key="3">
    <source>
        <dbReference type="EMBL" id="AIS31048.1"/>
    </source>
</evidence>
<dbReference type="STRING" id="2162.BRM9_0219"/>
<dbReference type="GeneID" id="24791362"/>
<dbReference type="Gene3D" id="3.40.109.10">
    <property type="entry name" value="NADH Oxidase"/>
    <property type="match status" value="1"/>
</dbReference>
<proteinExistence type="predicted"/>
<dbReference type="Proteomes" id="UP000029661">
    <property type="component" value="Chromosome"/>
</dbReference>